<gene>
    <name evidence="1" type="ORF">ACOLOM_LOCUS13234</name>
</gene>
<accession>A0ACA9QQ78</accession>
<name>A0ACA9QQ78_9GLOM</name>
<proteinExistence type="predicted"/>
<dbReference type="Proteomes" id="UP000789525">
    <property type="component" value="Unassembled WGS sequence"/>
</dbReference>
<feature type="non-terminal residue" evidence="1">
    <location>
        <position position="268"/>
    </location>
</feature>
<sequence>SDEPQERSPSEPPVISRGSSQPSGDTIQKSTTSFPGHSTRSSTTPEHDFLESRSMDHDAMPAQAPDSSNYIAEPVCHDIAQTPNGVNCPNPDATASGPIDCDISLLFTSNDVNPNRSVFEPIRHRTPQAPIQDRTTMFRLSDSETIHYSAPQWVNVAIHSKSDKERQLMNQLVTNTPSRSVNDPVCANLSLLSSAAGIVQLFDNPGARSSSSPFPLPGFSLRSSDSPSVLKHFSADELLLLNQFKSPTPGSQNTPNHGGETVPVDAAA</sequence>
<evidence type="ECO:0000313" key="1">
    <source>
        <dbReference type="EMBL" id="CAG8761723.1"/>
    </source>
</evidence>
<reference evidence="1" key="1">
    <citation type="submission" date="2021-06" db="EMBL/GenBank/DDBJ databases">
        <authorList>
            <person name="Kallberg Y."/>
            <person name="Tangrot J."/>
            <person name="Rosling A."/>
        </authorList>
    </citation>
    <scope>NUCLEOTIDE SEQUENCE</scope>
    <source>
        <strain evidence="1">CL356</strain>
    </source>
</reference>
<feature type="non-terminal residue" evidence="1">
    <location>
        <position position="1"/>
    </location>
</feature>
<comment type="caution">
    <text evidence="1">The sequence shown here is derived from an EMBL/GenBank/DDBJ whole genome shotgun (WGS) entry which is preliminary data.</text>
</comment>
<dbReference type="EMBL" id="CAJVPT010059280">
    <property type="protein sequence ID" value="CAG8761723.1"/>
    <property type="molecule type" value="Genomic_DNA"/>
</dbReference>
<keyword evidence="2" id="KW-1185">Reference proteome</keyword>
<protein>
    <submittedName>
        <fullName evidence="1">16399_t:CDS:1</fullName>
    </submittedName>
</protein>
<organism evidence="1 2">
    <name type="scientific">Acaulospora colombiana</name>
    <dbReference type="NCBI Taxonomy" id="27376"/>
    <lineage>
        <taxon>Eukaryota</taxon>
        <taxon>Fungi</taxon>
        <taxon>Fungi incertae sedis</taxon>
        <taxon>Mucoromycota</taxon>
        <taxon>Glomeromycotina</taxon>
        <taxon>Glomeromycetes</taxon>
        <taxon>Diversisporales</taxon>
        <taxon>Acaulosporaceae</taxon>
        <taxon>Acaulospora</taxon>
    </lineage>
</organism>
<evidence type="ECO:0000313" key="2">
    <source>
        <dbReference type="Proteomes" id="UP000789525"/>
    </source>
</evidence>